<dbReference type="InterPro" id="IPR036188">
    <property type="entry name" value="FAD/NAD-bd_sf"/>
</dbReference>
<proteinExistence type="predicted"/>
<dbReference type="OrthoDB" id="9773233at2"/>
<dbReference type="EMBL" id="SOBT01000008">
    <property type="protein sequence ID" value="TDU31873.1"/>
    <property type="molecule type" value="Genomic_DNA"/>
</dbReference>
<dbReference type="SUPFAM" id="SSF51905">
    <property type="entry name" value="FAD/NAD(P)-binding domain"/>
    <property type="match status" value="1"/>
</dbReference>
<comment type="caution">
    <text evidence="1">The sequence shown here is derived from an EMBL/GenBank/DDBJ whole genome shotgun (WGS) entry which is preliminary data.</text>
</comment>
<dbReference type="RefSeq" id="WP_133880426.1">
    <property type="nucleotide sequence ID" value="NZ_MWIN01000012.1"/>
</dbReference>
<dbReference type="AlphaFoldDB" id="A0A4R7PCP9"/>
<accession>A0A4R7PCP9</accession>
<dbReference type="Proteomes" id="UP000295341">
    <property type="component" value="Unassembled WGS sequence"/>
</dbReference>
<evidence type="ECO:0000313" key="2">
    <source>
        <dbReference type="Proteomes" id="UP000295341"/>
    </source>
</evidence>
<sequence>MPITQIETDYLIVGAGAMSMAFADVIFHEQPQAKMVIVDRRHRPGGHWTDAYPYVALHQPAAFYGVNSMQLGQGGTDLASGPEIVAYYHLLMKRFTDSGRVQFLPMTEHHGDGRIVSTVDGGQVIDVKARRRIVDGGFMNVEVPAVCPPKFVVEAGVTLVPPNALPRVANAWQRYVVAGGGKTAIDAIVFLLDAGVDPERIRWIVPNDAWLWLRDKVQPGLALAEFMRHLDSLIQAKNLDDVFLQLERSGSLCRVDPERLPTKWRCATVSKEEVAALRRIRNVVRMGRIRRITAQQIELDGGSIPTDAGTLHVDCTANGLARKPPQALFAPGKITLQSIFMCQQVFSAAILARMELLDLDDTARNAMCEVVPHPEYKRDHPACMMASFRNLLNANRHMPWWLRRSRLNLMHHESLYRYVTGAATLYRRMPAATESVDRILAGVANEAG</sequence>
<organism evidence="1 2">
    <name type="scientific">Panacagrimonas perspica</name>
    <dbReference type="NCBI Taxonomy" id="381431"/>
    <lineage>
        <taxon>Bacteria</taxon>
        <taxon>Pseudomonadati</taxon>
        <taxon>Pseudomonadota</taxon>
        <taxon>Gammaproteobacteria</taxon>
        <taxon>Nevskiales</taxon>
        <taxon>Nevskiaceae</taxon>
        <taxon>Panacagrimonas</taxon>
    </lineage>
</organism>
<dbReference type="Gene3D" id="3.50.50.60">
    <property type="entry name" value="FAD/NAD(P)-binding domain"/>
    <property type="match status" value="1"/>
</dbReference>
<name>A0A4R7PCP9_9GAMM</name>
<protein>
    <submittedName>
        <fullName evidence="1">Cation diffusion facilitator CzcD-associated flavoprotein CzcO</fullName>
    </submittedName>
</protein>
<gene>
    <name evidence="1" type="ORF">DFR24_1257</name>
</gene>
<evidence type="ECO:0000313" key="1">
    <source>
        <dbReference type="EMBL" id="TDU31873.1"/>
    </source>
</evidence>
<reference evidence="1 2" key="1">
    <citation type="submission" date="2019-03" db="EMBL/GenBank/DDBJ databases">
        <title>Genomic Encyclopedia of Type Strains, Phase IV (KMG-IV): sequencing the most valuable type-strain genomes for metagenomic binning, comparative biology and taxonomic classification.</title>
        <authorList>
            <person name="Goeker M."/>
        </authorList>
    </citation>
    <scope>NUCLEOTIDE SEQUENCE [LARGE SCALE GENOMIC DNA]</scope>
    <source>
        <strain evidence="1 2">DSM 26377</strain>
    </source>
</reference>
<keyword evidence="2" id="KW-1185">Reference proteome</keyword>